<geneLocation type="plasmid" evidence="1 2">
    <name>pCHRO.01</name>
</geneLocation>
<keyword evidence="1" id="KW-0614">Plasmid</keyword>
<evidence type="ECO:0000313" key="1">
    <source>
        <dbReference type="EMBL" id="AFY91294.1"/>
    </source>
</evidence>
<dbReference type="AlphaFoldDB" id="K9UAS5"/>
<dbReference type="InterPro" id="IPR057705">
    <property type="entry name" value="DUF7945"/>
</dbReference>
<dbReference type="KEGG" id="cthe:Chro_5960"/>
<dbReference type="InParanoid" id="K9UAS5"/>
<dbReference type="OrthoDB" id="8454954at2"/>
<organism evidence="1 2">
    <name type="scientific">Chroococcidiopsis thermalis (strain PCC 7203)</name>
    <dbReference type="NCBI Taxonomy" id="251229"/>
    <lineage>
        <taxon>Bacteria</taxon>
        <taxon>Bacillati</taxon>
        <taxon>Cyanobacteriota</taxon>
        <taxon>Cyanophyceae</taxon>
        <taxon>Chroococcidiopsidales</taxon>
        <taxon>Chroococcidiopsidaceae</taxon>
        <taxon>Chroococcidiopsis</taxon>
    </lineage>
</organism>
<name>K9UAS5_CHRTP</name>
<accession>K9UAS5</accession>
<proteinExistence type="predicted"/>
<dbReference type="Pfam" id="PF25656">
    <property type="entry name" value="DUF7945"/>
    <property type="match status" value="1"/>
</dbReference>
<protein>
    <submittedName>
        <fullName evidence="1">Uncharacterized protein</fullName>
    </submittedName>
</protein>
<evidence type="ECO:0000313" key="2">
    <source>
        <dbReference type="Proteomes" id="UP000010384"/>
    </source>
</evidence>
<keyword evidence="2" id="KW-1185">Reference proteome</keyword>
<dbReference type="Proteomes" id="UP000010384">
    <property type="component" value="Plasmid pCHRO.01"/>
</dbReference>
<gene>
    <name evidence="1" type="ORF">Chro_5960</name>
</gene>
<reference evidence="1 2" key="1">
    <citation type="submission" date="2012-06" db="EMBL/GenBank/DDBJ databases">
        <title>Finished plasmid 1 of genome of Chroococcidiopsis thermalis PCC 7203.</title>
        <authorList>
            <consortium name="US DOE Joint Genome Institute"/>
            <person name="Gugger M."/>
            <person name="Coursin T."/>
            <person name="Rippka R."/>
            <person name="Tandeau De Marsac N."/>
            <person name="Huntemann M."/>
            <person name="Wei C.-L."/>
            <person name="Han J."/>
            <person name="Detter J.C."/>
            <person name="Han C."/>
            <person name="Tapia R."/>
            <person name="Davenport K."/>
            <person name="Daligault H."/>
            <person name="Erkkila T."/>
            <person name="Gu W."/>
            <person name="Munk A.C.C."/>
            <person name="Teshima H."/>
            <person name="Xu Y."/>
            <person name="Chain P."/>
            <person name="Chen A."/>
            <person name="Krypides N."/>
            <person name="Mavromatis K."/>
            <person name="Markowitz V."/>
            <person name="Szeto E."/>
            <person name="Ivanova N."/>
            <person name="Mikhailova N."/>
            <person name="Ovchinnikova G."/>
            <person name="Pagani I."/>
            <person name="Pati A."/>
            <person name="Goodwin L."/>
            <person name="Peters L."/>
            <person name="Pitluck S."/>
            <person name="Woyke T."/>
            <person name="Kerfeld C."/>
        </authorList>
    </citation>
    <scope>NUCLEOTIDE SEQUENCE [LARGE SCALE GENOMIC DNA]</scope>
    <source>
        <strain evidence="1 2">PCC 7203</strain>
        <plasmid evidence="1 2">pCHRO.01</plasmid>
    </source>
</reference>
<dbReference type="NCBIfam" id="NF047838">
    <property type="entry name" value="SCO4402_fam"/>
    <property type="match status" value="1"/>
</dbReference>
<dbReference type="HOGENOM" id="CLU_1831589_0_0_3"/>
<dbReference type="EMBL" id="CP003598">
    <property type="protein sequence ID" value="AFY91294.1"/>
    <property type="molecule type" value="Genomic_DNA"/>
</dbReference>
<sequence>MSEDRVLLRSPELREQLLGHLIVLADAEYQRQMLLERELSSEIDDDCWDDFAVHLIYFELAFDFVYDDTNLIKNPEGAIGVFLKDDREVQLVMAVIDAIERVFTAVGIEAADREYISCSEWQGVLKTAADALKVMNGDRA</sequence>